<dbReference type="Proteomes" id="UP001178507">
    <property type="component" value="Unassembled WGS sequence"/>
</dbReference>
<feature type="compositionally biased region" description="Basic and acidic residues" evidence="1">
    <location>
        <begin position="106"/>
        <end position="117"/>
    </location>
</feature>
<feature type="compositionally biased region" description="Basic and acidic residues" evidence="1">
    <location>
        <begin position="126"/>
        <end position="141"/>
    </location>
</feature>
<proteinExistence type="predicted"/>
<feature type="compositionally biased region" description="Basic and acidic residues" evidence="1">
    <location>
        <begin position="66"/>
        <end position="79"/>
    </location>
</feature>
<evidence type="ECO:0000313" key="2">
    <source>
        <dbReference type="EMBL" id="CAJ1408215.1"/>
    </source>
</evidence>
<accession>A0AA36ND93</accession>
<dbReference type="AlphaFoldDB" id="A0AA36ND93"/>
<dbReference type="EMBL" id="CAUJNA010003708">
    <property type="protein sequence ID" value="CAJ1408215.1"/>
    <property type="molecule type" value="Genomic_DNA"/>
</dbReference>
<feature type="region of interest" description="Disordered" evidence="1">
    <location>
        <begin position="65"/>
        <end position="148"/>
    </location>
</feature>
<evidence type="ECO:0000256" key="1">
    <source>
        <dbReference type="SAM" id="MobiDB-lite"/>
    </source>
</evidence>
<protein>
    <submittedName>
        <fullName evidence="2">Uncharacterized protein</fullName>
    </submittedName>
</protein>
<evidence type="ECO:0000313" key="3">
    <source>
        <dbReference type="Proteomes" id="UP001178507"/>
    </source>
</evidence>
<keyword evidence="3" id="KW-1185">Reference proteome</keyword>
<name>A0AA36ND93_9DINO</name>
<reference evidence="2" key="1">
    <citation type="submission" date="2023-08" db="EMBL/GenBank/DDBJ databases">
        <authorList>
            <person name="Chen Y."/>
            <person name="Shah S."/>
            <person name="Dougan E. K."/>
            <person name="Thang M."/>
            <person name="Chan C."/>
        </authorList>
    </citation>
    <scope>NUCLEOTIDE SEQUENCE</scope>
</reference>
<organism evidence="2 3">
    <name type="scientific">Effrenium voratum</name>
    <dbReference type="NCBI Taxonomy" id="2562239"/>
    <lineage>
        <taxon>Eukaryota</taxon>
        <taxon>Sar</taxon>
        <taxon>Alveolata</taxon>
        <taxon>Dinophyceae</taxon>
        <taxon>Suessiales</taxon>
        <taxon>Symbiodiniaceae</taxon>
        <taxon>Effrenium</taxon>
    </lineage>
</organism>
<gene>
    <name evidence="2" type="ORF">EVOR1521_LOCUS29710</name>
</gene>
<comment type="caution">
    <text evidence="2">The sequence shown here is derived from an EMBL/GenBank/DDBJ whole genome shotgun (WGS) entry which is preliminary data.</text>
</comment>
<sequence>MAAVCSANLLDEVLEEISAAKARPKAAVAKPAPLTLPVLKAKSAASHAGLKDQLRAAAGKLRGRFAPREAARARERKLEAPNMKIASPREFNPAPVMHEPPARSWDTLRVDAPERRYPLRSLGRYANHELHDKPPWKDPKASARLQAL</sequence>